<evidence type="ECO:0000259" key="3">
    <source>
        <dbReference type="PROSITE" id="PS50404"/>
    </source>
</evidence>
<feature type="transmembrane region" description="Helical" evidence="2">
    <location>
        <begin position="149"/>
        <end position="173"/>
    </location>
</feature>
<feature type="transmembrane region" description="Helical" evidence="2">
    <location>
        <begin position="80"/>
        <end position="100"/>
    </location>
</feature>
<reference evidence="4 5" key="1">
    <citation type="submission" date="2024-05" db="EMBL/GenBank/DDBJ databases">
        <title>Haplotype-resolved chromosome-level genome assembly of Huyou (Citrus changshanensis).</title>
        <authorList>
            <person name="Miao C."/>
            <person name="Chen W."/>
            <person name="Wu Y."/>
            <person name="Wang L."/>
            <person name="Zhao S."/>
            <person name="Grierson D."/>
            <person name="Xu C."/>
            <person name="Chen K."/>
        </authorList>
    </citation>
    <scope>NUCLEOTIDE SEQUENCE [LARGE SCALE GENOMIC DNA]</scope>
    <source>
        <strain evidence="4">01-14</strain>
        <tissue evidence="4">Leaf</tissue>
    </source>
</reference>
<sequence length="450" mass="50295">MAGVLNFSQPSLFRPLSGSRQIPRTSFSIRATSESSKTPQTPSSSSTTSTQEKPEPTPFAAPPNFKPPEPKRFAVRPDKALDILGAALALFFRFGTGVFVSGYSASFVSKDEIPPDQYAMEIAGFKVKETSKLGPRPEKPIEIYEYERYSIVGIFTFGVLPCVFLFLAILSLLSKECPDKFTSPSIAIDTKYCSYNIHMIMVNGVLHLDIIGTEIALLKDYAMHVQFDTYGSYLVSRCIICMMCLLQCGKFLKLFNGFITSYNIYKQVREIVAVLDLDVLYYPCPRNGPNFRPKVLQMGGKKQFPYMVDPNTGVSMYESDNIIKYLVGKYGDGSVPFMLSLGLLTTLTEGFAMIGRLGKGQSYTPAKLPPKPLEVWAYEGSPFCKVVREVLVELELPHLQRSCARGSPKRQILIEKAKHFQVPYLEDPNTGVQMFESADIVEYLRATYAQ</sequence>
<dbReference type="EMBL" id="JBCGBO010000006">
    <property type="protein sequence ID" value="KAK9194142.1"/>
    <property type="molecule type" value="Genomic_DNA"/>
</dbReference>
<keyword evidence="2" id="KW-0812">Transmembrane</keyword>
<dbReference type="Gene3D" id="3.40.30.10">
    <property type="entry name" value="Glutaredoxin"/>
    <property type="match status" value="2"/>
</dbReference>
<dbReference type="PROSITE" id="PS50404">
    <property type="entry name" value="GST_NTER"/>
    <property type="match status" value="1"/>
</dbReference>
<evidence type="ECO:0000256" key="2">
    <source>
        <dbReference type="SAM" id="Phobius"/>
    </source>
</evidence>
<dbReference type="InterPro" id="IPR036249">
    <property type="entry name" value="Thioredoxin-like_sf"/>
</dbReference>
<keyword evidence="5" id="KW-1185">Reference proteome</keyword>
<dbReference type="CDD" id="cd03041">
    <property type="entry name" value="GST_N_2GST_N"/>
    <property type="match status" value="1"/>
</dbReference>
<keyword evidence="2" id="KW-1133">Transmembrane helix</keyword>
<evidence type="ECO:0000256" key="1">
    <source>
        <dbReference type="SAM" id="MobiDB-lite"/>
    </source>
</evidence>
<name>A0AAP0QGP2_9ROSI</name>
<dbReference type="SFLD" id="SFLDG01202">
    <property type="entry name" value="SUF2.2"/>
    <property type="match status" value="1"/>
</dbReference>
<feature type="region of interest" description="Disordered" evidence="1">
    <location>
        <begin position="1"/>
        <end position="68"/>
    </location>
</feature>
<keyword evidence="2" id="KW-0472">Membrane</keyword>
<accession>A0AAP0QGP2</accession>
<protein>
    <recommendedName>
        <fullName evidence="3">GST N-terminal domain-containing protein</fullName>
    </recommendedName>
</protein>
<dbReference type="Pfam" id="PF13417">
    <property type="entry name" value="GST_N_3"/>
    <property type="match status" value="2"/>
</dbReference>
<dbReference type="AlphaFoldDB" id="A0AAP0QGP2"/>
<feature type="compositionally biased region" description="Pro residues" evidence="1">
    <location>
        <begin position="56"/>
        <end position="67"/>
    </location>
</feature>
<dbReference type="PANTHER" id="PTHR45288">
    <property type="entry name" value="THIOREDOXIN FAMILY PROTEIN"/>
    <property type="match status" value="1"/>
</dbReference>
<dbReference type="Proteomes" id="UP001428341">
    <property type="component" value="Unassembled WGS sequence"/>
</dbReference>
<dbReference type="SFLD" id="SFLDG01181">
    <property type="entry name" value="SUF2"/>
    <property type="match status" value="1"/>
</dbReference>
<gene>
    <name evidence="4" type="ORF">WN944_004844</name>
</gene>
<dbReference type="PANTHER" id="PTHR45288:SF1">
    <property type="entry name" value="THIOREDOXIN FAMILY PROTEIN"/>
    <property type="match status" value="1"/>
</dbReference>
<comment type="caution">
    <text evidence="4">The sequence shown here is derived from an EMBL/GenBank/DDBJ whole genome shotgun (WGS) entry which is preliminary data.</text>
</comment>
<proteinExistence type="predicted"/>
<dbReference type="GO" id="GO:0009507">
    <property type="term" value="C:chloroplast"/>
    <property type="evidence" value="ECO:0007669"/>
    <property type="project" value="TreeGrafter"/>
</dbReference>
<dbReference type="InterPro" id="IPR004045">
    <property type="entry name" value="Glutathione_S-Trfase_N"/>
</dbReference>
<feature type="domain" description="GST N-terminal" evidence="3">
    <location>
        <begin position="371"/>
        <end position="450"/>
    </location>
</feature>
<feature type="compositionally biased region" description="Polar residues" evidence="1">
    <location>
        <begin position="1"/>
        <end position="11"/>
    </location>
</feature>
<organism evidence="4 5">
    <name type="scientific">Citrus x changshan-huyou</name>
    <dbReference type="NCBI Taxonomy" id="2935761"/>
    <lineage>
        <taxon>Eukaryota</taxon>
        <taxon>Viridiplantae</taxon>
        <taxon>Streptophyta</taxon>
        <taxon>Embryophyta</taxon>
        <taxon>Tracheophyta</taxon>
        <taxon>Spermatophyta</taxon>
        <taxon>Magnoliopsida</taxon>
        <taxon>eudicotyledons</taxon>
        <taxon>Gunneridae</taxon>
        <taxon>Pentapetalae</taxon>
        <taxon>rosids</taxon>
        <taxon>malvids</taxon>
        <taxon>Sapindales</taxon>
        <taxon>Rutaceae</taxon>
        <taxon>Aurantioideae</taxon>
        <taxon>Citrus</taxon>
    </lineage>
</organism>
<evidence type="ECO:0000313" key="4">
    <source>
        <dbReference type="EMBL" id="KAK9194142.1"/>
    </source>
</evidence>
<feature type="compositionally biased region" description="Polar residues" evidence="1">
    <location>
        <begin position="18"/>
        <end position="31"/>
    </location>
</feature>
<dbReference type="SFLD" id="SFLDS00019">
    <property type="entry name" value="Glutathione_Transferase_(cytos"/>
    <property type="match status" value="1"/>
</dbReference>
<dbReference type="SUPFAM" id="SSF52833">
    <property type="entry name" value="Thioredoxin-like"/>
    <property type="match status" value="2"/>
</dbReference>
<evidence type="ECO:0000313" key="5">
    <source>
        <dbReference type="Proteomes" id="UP001428341"/>
    </source>
</evidence>
<feature type="compositionally biased region" description="Low complexity" evidence="1">
    <location>
        <begin position="32"/>
        <end position="51"/>
    </location>
</feature>
<dbReference type="FunFam" id="3.40.30.10:FF:000138">
    <property type="entry name" value="Thioredoxin family protein"/>
    <property type="match status" value="1"/>
</dbReference>
<dbReference type="InterPro" id="IPR040079">
    <property type="entry name" value="Glutathione_S-Trfase"/>
</dbReference>